<keyword evidence="2 5" id="KW-0812">Transmembrane</keyword>
<feature type="transmembrane region" description="Helical" evidence="5">
    <location>
        <begin position="301"/>
        <end position="325"/>
    </location>
</feature>
<keyword evidence="4 5" id="KW-0472">Membrane</keyword>
<feature type="transmembrane region" description="Helical" evidence="5">
    <location>
        <begin position="247"/>
        <end position="264"/>
    </location>
</feature>
<dbReference type="InterPro" id="IPR020846">
    <property type="entry name" value="MFS_dom"/>
</dbReference>
<dbReference type="SUPFAM" id="SSF103473">
    <property type="entry name" value="MFS general substrate transporter"/>
    <property type="match status" value="1"/>
</dbReference>
<feature type="transmembrane region" description="Helical" evidence="5">
    <location>
        <begin position="337"/>
        <end position="357"/>
    </location>
</feature>
<evidence type="ECO:0000259" key="6">
    <source>
        <dbReference type="PROSITE" id="PS50850"/>
    </source>
</evidence>
<proteinExistence type="predicted"/>
<evidence type="ECO:0000313" key="7">
    <source>
        <dbReference type="EMBL" id="MFD0689311.1"/>
    </source>
</evidence>
<dbReference type="Pfam" id="PF07690">
    <property type="entry name" value="MFS_1"/>
    <property type="match status" value="1"/>
</dbReference>
<dbReference type="PANTHER" id="PTHR42910">
    <property type="entry name" value="TRANSPORTER SCO4007-RELATED"/>
    <property type="match status" value="1"/>
</dbReference>
<feature type="transmembrane region" description="Helical" evidence="5">
    <location>
        <begin position="132"/>
        <end position="151"/>
    </location>
</feature>
<gene>
    <name evidence="7" type="ORF">ACFQZM_32835</name>
</gene>
<sequence>MTSARAARSIPLLALVNGLTVANLYYCQPLMPRIAASYGGSPLVGNLVATGQAGYALGLVLVVPLGDIVRRRPLACTLLLTQAAALLATAAAPGLPALLAAGLVLGLATSSVLQTLLPYAAGIAPERERGRAVGTMLTGSLAGVMLSRTVAGLAAEIAGWRAVFVAAAVVTVLLAVVLARAMESVPAEVELGYRAQLRATARLALAEPVLRRRALIGACVFACFTLFWATAPFLLAGPPYRYGDAEIGLIALVGAAGALAARPLGRVADRGSERPLTGGLLLLGLVSFVPLWAGATTLSWLIAGIVLLDVAVSGVHLLNLSVVYGPPGGARARIASVYMTAYTLGGVTGAAVGTAVYQHGGWGAVQACGAAFMAMGLAVWARDTGVPVPPQAPVARPRTRRR</sequence>
<feature type="transmembrane region" description="Helical" evidence="5">
    <location>
        <begin position="43"/>
        <end position="62"/>
    </location>
</feature>
<protein>
    <submittedName>
        <fullName evidence="7">MFS transporter</fullName>
    </submittedName>
</protein>
<dbReference type="PROSITE" id="PS50850">
    <property type="entry name" value="MFS"/>
    <property type="match status" value="1"/>
</dbReference>
<feature type="domain" description="Major facilitator superfamily (MFS) profile" evidence="6">
    <location>
        <begin position="6"/>
        <end position="393"/>
    </location>
</feature>
<dbReference type="InterPro" id="IPR036259">
    <property type="entry name" value="MFS_trans_sf"/>
</dbReference>
<feature type="transmembrane region" description="Helical" evidence="5">
    <location>
        <begin position="363"/>
        <end position="381"/>
    </location>
</feature>
<feature type="transmembrane region" description="Helical" evidence="5">
    <location>
        <begin position="157"/>
        <end position="179"/>
    </location>
</feature>
<accession>A0ABW2XSG4</accession>
<dbReference type="CDD" id="cd17324">
    <property type="entry name" value="MFS_NepI_like"/>
    <property type="match status" value="1"/>
</dbReference>
<comment type="subcellular location">
    <subcellularLocation>
        <location evidence="1">Cell membrane</location>
        <topology evidence="1">Multi-pass membrane protein</topology>
    </subcellularLocation>
</comment>
<feature type="transmembrane region" description="Helical" evidence="5">
    <location>
        <begin position="214"/>
        <end position="235"/>
    </location>
</feature>
<feature type="transmembrane region" description="Helical" evidence="5">
    <location>
        <begin position="98"/>
        <end position="120"/>
    </location>
</feature>
<dbReference type="RefSeq" id="WP_165503081.1">
    <property type="nucleotide sequence ID" value="NZ_CAACUY010000133.1"/>
</dbReference>
<feature type="transmembrane region" description="Helical" evidence="5">
    <location>
        <begin position="276"/>
        <end position="295"/>
    </location>
</feature>
<dbReference type="Proteomes" id="UP001597063">
    <property type="component" value="Unassembled WGS sequence"/>
</dbReference>
<dbReference type="Gene3D" id="1.20.1250.20">
    <property type="entry name" value="MFS general substrate transporter like domains"/>
    <property type="match status" value="1"/>
</dbReference>
<feature type="transmembrane region" description="Helical" evidence="5">
    <location>
        <begin position="74"/>
        <end position="92"/>
    </location>
</feature>
<keyword evidence="3 5" id="KW-1133">Transmembrane helix</keyword>
<evidence type="ECO:0000256" key="5">
    <source>
        <dbReference type="SAM" id="Phobius"/>
    </source>
</evidence>
<comment type="caution">
    <text evidence="7">The sequence shown here is derived from an EMBL/GenBank/DDBJ whole genome shotgun (WGS) entry which is preliminary data.</text>
</comment>
<evidence type="ECO:0000256" key="1">
    <source>
        <dbReference type="ARBA" id="ARBA00004651"/>
    </source>
</evidence>
<dbReference type="PANTHER" id="PTHR42910:SF1">
    <property type="entry name" value="MAJOR FACILITATOR SUPERFAMILY (MFS) PROFILE DOMAIN-CONTAINING PROTEIN"/>
    <property type="match status" value="1"/>
</dbReference>
<evidence type="ECO:0000256" key="3">
    <source>
        <dbReference type="ARBA" id="ARBA00022989"/>
    </source>
</evidence>
<evidence type="ECO:0000256" key="4">
    <source>
        <dbReference type="ARBA" id="ARBA00023136"/>
    </source>
</evidence>
<keyword evidence="8" id="KW-1185">Reference proteome</keyword>
<feature type="transmembrane region" description="Helical" evidence="5">
    <location>
        <begin position="12"/>
        <end position="31"/>
    </location>
</feature>
<organism evidence="7 8">
    <name type="scientific">Actinomadura fibrosa</name>
    <dbReference type="NCBI Taxonomy" id="111802"/>
    <lineage>
        <taxon>Bacteria</taxon>
        <taxon>Bacillati</taxon>
        <taxon>Actinomycetota</taxon>
        <taxon>Actinomycetes</taxon>
        <taxon>Streptosporangiales</taxon>
        <taxon>Thermomonosporaceae</taxon>
        <taxon>Actinomadura</taxon>
    </lineage>
</organism>
<evidence type="ECO:0000313" key="8">
    <source>
        <dbReference type="Proteomes" id="UP001597063"/>
    </source>
</evidence>
<dbReference type="InterPro" id="IPR011701">
    <property type="entry name" value="MFS"/>
</dbReference>
<evidence type="ECO:0000256" key="2">
    <source>
        <dbReference type="ARBA" id="ARBA00022692"/>
    </source>
</evidence>
<reference evidence="8" key="1">
    <citation type="journal article" date="2019" name="Int. J. Syst. Evol. Microbiol.">
        <title>The Global Catalogue of Microorganisms (GCM) 10K type strain sequencing project: providing services to taxonomists for standard genome sequencing and annotation.</title>
        <authorList>
            <consortium name="The Broad Institute Genomics Platform"/>
            <consortium name="The Broad Institute Genome Sequencing Center for Infectious Disease"/>
            <person name="Wu L."/>
            <person name="Ma J."/>
        </authorList>
    </citation>
    <scope>NUCLEOTIDE SEQUENCE [LARGE SCALE GENOMIC DNA]</scope>
    <source>
        <strain evidence="8">JCM 9371</strain>
    </source>
</reference>
<name>A0ABW2XSG4_9ACTN</name>
<dbReference type="EMBL" id="JBHTGP010000017">
    <property type="protein sequence ID" value="MFD0689311.1"/>
    <property type="molecule type" value="Genomic_DNA"/>
</dbReference>